<keyword evidence="7" id="KW-1185">Reference proteome</keyword>
<dbReference type="PANTHER" id="PTHR46654">
    <property type="entry name" value="E3 UBIQUITIN-PROTEIN LIGASE HECTD3"/>
    <property type="match status" value="1"/>
</dbReference>
<dbReference type="Pfam" id="PF00632">
    <property type="entry name" value="HECT"/>
    <property type="match status" value="1"/>
</dbReference>
<feature type="domain" description="HECT" evidence="5">
    <location>
        <begin position="181"/>
        <end position="399"/>
    </location>
</feature>
<dbReference type="PROSITE" id="PS50237">
    <property type="entry name" value="HECT"/>
    <property type="match status" value="1"/>
</dbReference>
<evidence type="ECO:0000256" key="4">
    <source>
        <dbReference type="SAM" id="MobiDB-lite"/>
    </source>
</evidence>
<dbReference type="InterPro" id="IPR042469">
    <property type="entry name" value="HECTD3"/>
</dbReference>
<reference evidence="6" key="2">
    <citation type="submission" date="2025-09" db="UniProtKB">
        <authorList>
            <consortium name="Ensembl"/>
        </authorList>
    </citation>
    <scope>IDENTIFICATION</scope>
</reference>
<dbReference type="FunFam" id="3.30.2160.10:FF:000010">
    <property type="entry name" value="E3 ubiquitin-protein ligase HERC2 isoform X2"/>
    <property type="match status" value="1"/>
</dbReference>
<dbReference type="AlphaFoldDB" id="A0A8C9HQN7"/>
<dbReference type="InterPro" id="IPR035983">
    <property type="entry name" value="Hect_E3_ubiquitin_ligase"/>
</dbReference>
<reference evidence="6" key="1">
    <citation type="submission" date="2025-08" db="UniProtKB">
        <authorList>
            <consortium name="Ensembl"/>
        </authorList>
    </citation>
    <scope>IDENTIFICATION</scope>
</reference>
<dbReference type="PANTHER" id="PTHR46654:SF1">
    <property type="entry name" value="E3 UBIQUITIN-PROTEIN LIGASE HECTD3"/>
    <property type="match status" value="1"/>
</dbReference>
<dbReference type="Ensembl" id="ENSPTET00000031036.1">
    <property type="protein sequence ID" value="ENSPTEP00000021526.1"/>
    <property type="gene ID" value="ENSPTEG00000022560.1"/>
</dbReference>
<evidence type="ECO:0000259" key="5">
    <source>
        <dbReference type="PROSITE" id="PS50237"/>
    </source>
</evidence>
<evidence type="ECO:0000313" key="7">
    <source>
        <dbReference type="Proteomes" id="UP000694416"/>
    </source>
</evidence>
<dbReference type="SMART" id="SM00119">
    <property type="entry name" value="HECTc"/>
    <property type="match status" value="1"/>
</dbReference>
<feature type="region of interest" description="Disordered" evidence="4">
    <location>
        <begin position="140"/>
        <end position="162"/>
    </location>
</feature>
<protein>
    <recommendedName>
        <fullName evidence="5">HECT domain-containing protein</fullName>
    </recommendedName>
</protein>
<evidence type="ECO:0000256" key="1">
    <source>
        <dbReference type="ARBA" id="ARBA00022679"/>
    </source>
</evidence>
<dbReference type="Gene3D" id="3.30.2160.10">
    <property type="entry name" value="Hect, E3 ligase catalytic domain"/>
    <property type="match status" value="1"/>
</dbReference>
<dbReference type="GO" id="GO:0004842">
    <property type="term" value="F:ubiquitin-protein transferase activity"/>
    <property type="evidence" value="ECO:0007669"/>
    <property type="project" value="InterPro"/>
</dbReference>
<keyword evidence="1" id="KW-0808">Transferase</keyword>
<keyword evidence="2 3" id="KW-0833">Ubl conjugation pathway</keyword>
<dbReference type="SUPFAM" id="SSF56204">
    <property type="entry name" value="Hect, E3 ligase catalytic domain"/>
    <property type="match status" value="1"/>
</dbReference>
<name>A0A8C9HQN7_9PRIM</name>
<evidence type="ECO:0000313" key="6">
    <source>
        <dbReference type="Ensembl" id="ENSPTEP00000021526.1"/>
    </source>
</evidence>
<proteinExistence type="predicted"/>
<sequence length="399" mass="43465">MDNRGRGHALCPQARPLPDCKRPFRCFLFRRAFRCRFFAASNKISGASNSKPNRPSLAKILLSLDGNLAKQQALSHILTALQIMYARDAVVGALMPAAMVAPVECPSFSSAAPSDASAMASPMNGEECMLAVDVEDRLSPNPWQEKTEVKRSRSKGGLAGPDGTKSVFGQMCAKMSSFGPDSLLLPHCVWKVKFVGESVDDCGGGYSESIAEICEELQNGLTPLLIVTPNWRDESGASRDCYLLSPAARAPVHSSMFRFLGVLLGIAIRTGSPLSLNLAEPVWKQLAGMSLTIADLSEVDKDFIPGLMYIRDNEATSEEFEAMSLPFTVPSASGQDIQLSSKHTHITLDNRAEYVRLAINYRLHEFDEQVAAVREGMARVVPVPLLSLFTGYELETMVC</sequence>
<organism evidence="6 7">
    <name type="scientific">Piliocolobus tephrosceles</name>
    <name type="common">Ugandan red Colobus</name>
    <dbReference type="NCBI Taxonomy" id="591936"/>
    <lineage>
        <taxon>Eukaryota</taxon>
        <taxon>Metazoa</taxon>
        <taxon>Chordata</taxon>
        <taxon>Craniata</taxon>
        <taxon>Vertebrata</taxon>
        <taxon>Euteleostomi</taxon>
        <taxon>Mammalia</taxon>
        <taxon>Eutheria</taxon>
        <taxon>Euarchontoglires</taxon>
        <taxon>Primates</taxon>
        <taxon>Haplorrhini</taxon>
        <taxon>Catarrhini</taxon>
        <taxon>Cercopithecidae</taxon>
        <taxon>Colobinae</taxon>
        <taxon>Piliocolobus</taxon>
    </lineage>
</organism>
<evidence type="ECO:0000256" key="3">
    <source>
        <dbReference type="PROSITE-ProRule" id="PRU00104"/>
    </source>
</evidence>
<comment type="caution">
    <text evidence="3">Lacks conserved residue(s) required for the propagation of feature annotation.</text>
</comment>
<dbReference type="Proteomes" id="UP000694416">
    <property type="component" value="Unplaced"/>
</dbReference>
<accession>A0A8C9HQN7</accession>
<evidence type="ECO:0000256" key="2">
    <source>
        <dbReference type="ARBA" id="ARBA00022786"/>
    </source>
</evidence>
<dbReference type="InterPro" id="IPR000569">
    <property type="entry name" value="HECT_dom"/>
</dbReference>
<dbReference type="Gene3D" id="3.90.1750.10">
    <property type="entry name" value="Hect, E3 ligase catalytic domains"/>
    <property type="match status" value="1"/>
</dbReference>